<feature type="compositionally biased region" description="Polar residues" evidence="1">
    <location>
        <begin position="272"/>
        <end position="291"/>
    </location>
</feature>
<evidence type="ECO:0000256" key="2">
    <source>
        <dbReference type="SAM" id="Phobius"/>
    </source>
</evidence>
<feature type="signal peptide" evidence="3">
    <location>
        <begin position="1"/>
        <end position="20"/>
    </location>
</feature>
<evidence type="ECO:0000259" key="4">
    <source>
        <dbReference type="Pfam" id="PF07889"/>
    </source>
</evidence>
<reference evidence="6" key="2">
    <citation type="submission" date="2025-08" db="UniProtKB">
        <authorList>
            <consortium name="RefSeq"/>
        </authorList>
    </citation>
    <scope>IDENTIFICATION</scope>
    <source>
        <tissue evidence="6">Leaf</tissue>
    </source>
</reference>
<sequence>MALGKITLLIGAGILGSVLAKEGRMPSFSDVISGAFKIALKPIKQSDSASTTTKPRNDALVAQVNTLRQELQLLASSRPMTIVTSNATGGRRYGVIIVIVAVGYGYVWWKGWKIPGFMFATKRGLSDACNSVSKQLDEVFLSLRGTRNEISSKLDQSSNKFDEIIACSSSTKEEVVGVCEEVSNFTVDLQEVNHTIRTLESRMGRIQVKQDETKEGVGRLLLATLDEDNFADLIQDSPSGASRPAIEHQIATPSRTVSLPPTLEPSSPSTSYGSNEVNGDPSKASSSSGLTEYQRISEAVENSPSPSPRVSSRSNVSEITVKPPESPTTQPNVKSAGLLSRTISATRYFKW</sequence>
<dbReference type="InterPro" id="IPR012458">
    <property type="entry name" value="DUF1664"/>
</dbReference>
<evidence type="ECO:0000313" key="6">
    <source>
        <dbReference type="RefSeq" id="XP_021845914.2"/>
    </source>
</evidence>
<reference evidence="5" key="1">
    <citation type="journal article" date="2021" name="Nat. Commun.">
        <title>Genomic analyses provide insights into spinach domestication and the genetic basis of agronomic traits.</title>
        <authorList>
            <person name="Cai X."/>
            <person name="Sun X."/>
            <person name="Xu C."/>
            <person name="Sun H."/>
            <person name="Wang X."/>
            <person name="Ge C."/>
            <person name="Zhang Z."/>
            <person name="Wang Q."/>
            <person name="Fei Z."/>
            <person name="Jiao C."/>
            <person name="Wang Q."/>
        </authorList>
    </citation>
    <scope>NUCLEOTIDE SEQUENCE [LARGE SCALE GENOMIC DNA]</scope>
    <source>
        <strain evidence="5">cv. Varoflay</strain>
    </source>
</reference>
<dbReference type="AlphaFoldDB" id="A0A9R0ID22"/>
<keyword evidence="3" id="KW-0732">Signal</keyword>
<gene>
    <name evidence="6" type="primary">LOC110785721</name>
</gene>
<evidence type="ECO:0000256" key="3">
    <source>
        <dbReference type="SAM" id="SignalP"/>
    </source>
</evidence>
<dbReference type="Pfam" id="PF07889">
    <property type="entry name" value="DUF1664"/>
    <property type="match status" value="1"/>
</dbReference>
<dbReference type="RefSeq" id="XP_021845914.2">
    <property type="nucleotide sequence ID" value="XM_021990222.2"/>
</dbReference>
<proteinExistence type="predicted"/>
<evidence type="ECO:0000313" key="5">
    <source>
        <dbReference type="Proteomes" id="UP000813463"/>
    </source>
</evidence>
<keyword evidence="2" id="KW-1133">Transmembrane helix</keyword>
<feature type="chain" id="PRO_5046333901" description="DUF1664 domain-containing protein" evidence="3">
    <location>
        <begin position="21"/>
        <end position="351"/>
    </location>
</feature>
<protein>
    <recommendedName>
        <fullName evidence="4">DUF1664 domain-containing protein</fullName>
    </recommendedName>
</protein>
<dbReference type="GeneID" id="110785721"/>
<feature type="compositionally biased region" description="Low complexity" evidence="1">
    <location>
        <begin position="300"/>
        <end position="318"/>
    </location>
</feature>
<keyword evidence="2" id="KW-0472">Membrane</keyword>
<dbReference type="KEGG" id="soe:110785721"/>
<keyword evidence="5" id="KW-1185">Reference proteome</keyword>
<dbReference type="PANTHER" id="PTHR47289">
    <property type="entry name" value="TRANSCRIPTION FACTOR, PUTATIVE (DUF1664)-RELATED"/>
    <property type="match status" value="1"/>
</dbReference>
<name>A0A9R0ID22_SPIOL</name>
<evidence type="ECO:0000256" key="1">
    <source>
        <dbReference type="SAM" id="MobiDB-lite"/>
    </source>
</evidence>
<feature type="compositionally biased region" description="Low complexity" evidence="1">
    <location>
        <begin position="258"/>
        <end position="271"/>
    </location>
</feature>
<organism evidence="5 6">
    <name type="scientific">Spinacia oleracea</name>
    <name type="common">Spinach</name>
    <dbReference type="NCBI Taxonomy" id="3562"/>
    <lineage>
        <taxon>Eukaryota</taxon>
        <taxon>Viridiplantae</taxon>
        <taxon>Streptophyta</taxon>
        <taxon>Embryophyta</taxon>
        <taxon>Tracheophyta</taxon>
        <taxon>Spermatophyta</taxon>
        <taxon>Magnoliopsida</taxon>
        <taxon>eudicotyledons</taxon>
        <taxon>Gunneridae</taxon>
        <taxon>Pentapetalae</taxon>
        <taxon>Caryophyllales</taxon>
        <taxon>Chenopodiaceae</taxon>
        <taxon>Chenopodioideae</taxon>
        <taxon>Anserineae</taxon>
        <taxon>Spinacia</taxon>
    </lineage>
</organism>
<dbReference type="Proteomes" id="UP000813463">
    <property type="component" value="Chromosome 1"/>
</dbReference>
<feature type="transmembrane region" description="Helical" evidence="2">
    <location>
        <begin position="93"/>
        <end position="109"/>
    </location>
</feature>
<dbReference type="PANTHER" id="PTHR47289:SF2">
    <property type="entry name" value="TRANSCRIPTION FACTOR, PUTATIVE (DUF1664)-RELATED"/>
    <property type="match status" value="1"/>
</dbReference>
<accession>A0A9R0ID22</accession>
<keyword evidence="2" id="KW-0812">Transmembrane</keyword>
<feature type="region of interest" description="Disordered" evidence="1">
    <location>
        <begin position="252"/>
        <end position="335"/>
    </location>
</feature>
<feature type="domain" description="DUF1664" evidence="4">
    <location>
        <begin position="90"/>
        <end position="210"/>
    </location>
</feature>